<organism evidence="1 2">
    <name type="scientific">Croceicoccus ponticola</name>
    <dbReference type="NCBI Taxonomy" id="2217664"/>
    <lineage>
        <taxon>Bacteria</taxon>
        <taxon>Pseudomonadati</taxon>
        <taxon>Pseudomonadota</taxon>
        <taxon>Alphaproteobacteria</taxon>
        <taxon>Sphingomonadales</taxon>
        <taxon>Erythrobacteraceae</taxon>
        <taxon>Croceicoccus</taxon>
    </lineage>
</organism>
<dbReference type="EMBL" id="RXOL01000006">
    <property type="protein sequence ID" value="RVQ65728.1"/>
    <property type="molecule type" value="Genomic_DNA"/>
</dbReference>
<keyword evidence="2" id="KW-1185">Reference proteome</keyword>
<reference evidence="1 2" key="1">
    <citation type="submission" date="2018-12" db="EMBL/GenBank/DDBJ databases">
        <title>Croceicoccus ponticola sp. nov., a lipolytic bacterium isolated from seawater.</title>
        <authorList>
            <person name="Yoon J.-H."/>
        </authorList>
    </citation>
    <scope>NUCLEOTIDE SEQUENCE [LARGE SCALE GENOMIC DNA]</scope>
    <source>
        <strain evidence="1 2">GM-16</strain>
    </source>
</reference>
<name>A0A437GVS8_9SPHN</name>
<protein>
    <submittedName>
        <fullName evidence="1">Uncharacterized protein</fullName>
    </submittedName>
</protein>
<proteinExistence type="predicted"/>
<comment type="caution">
    <text evidence="1">The sequence shown here is derived from an EMBL/GenBank/DDBJ whole genome shotgun (WGS) entry which is preliminary data.</text>
</comment>
<evidence type="ECO:0000313" key="2">
    <source>
        <dbReference type="Proteomes" id="UP000283003"/>
    </source>
</evidence>
<gene>
    <name evidence="1" type="ORF">EKN06_12395</name>
</gene>
<accession>A0A437GVS8</accession>
<dbReference type="Proteomes" id="UP000283003">
    <property type="component" value="Unassembled WGS sequence"/>
</dbReference>
<dbReference type="RefSeq" id="WP_127613239.1">
    <property type="nucleotide sequence ID" value="NZ_RXOL01000006.1"/>
</dbReference>
<sequence>MSDIENTVERLIYARLTILYDFDKDEDGNPREERAGEIALAARPQAGDVIDVLREGELEPDVVTVRYVHHCAVAVPLPETAFPSMQRTKPSLEIVADYTPFALRIPRF</sequence>
<evidence type="ECO:0000313" key="1">
    <source>
        <dbReference type="EMBL" id="RVQ65728.1"/>
    </source>
</evidence>
<dbReference type="AlphaFoldDB" id="A0A437GVS8"/>